<dbReference type="SUPFAM" id="SSF51126">
    <property type="entry name" value="Pectin lyase-like"/>
    <property type="match status" value="1"/>
</dbReference>
<name>A0A9D9NKT5_9BACT</name>
<sequence length="464" mass="49343">MNSRYFMFLSAALLSVSLAACGDDENDPNPNPDPEPVVEENVSGNVSGTWEKNSIINVSGHITVPEGESLTIEEGVTVVFSSNGVGASHTPIEFVVDGDLYCLGTEESPVTLTVAENERTPENAFEGLWGGIIATDKCEEILLDHTIIEYTGGLVGQDSPSAVKGIYTPGDDMGPQLTTNNINGKYVVTNSILRYGASDAIYMMGGNGIIMNNIFSGNGADGGEAVNVKAGCKVDVAGNVMYSPNTNGLKLSSSGQNDEGGRSQALIRAYNNTIINAGWRRDGVKGGGIYVEKNALVSVFNNLLVNCKFKAMTPSWNIPNDPEEGYADASIIDYNFYTSGASESTLDQDIANGTTTSFLGYTSENEDYNPAAVDLHSVVSASAGDKATNPMFVNFPYMNNPLDAYVYDNEWDFHVAANSPVLSNAYSGNEANMQPYFAASGLTVNGQTYTSPMPQAWFGAFGAN</sequence>
<feature type="signal peptide" evidence="2">
    <location>
        <begin position="1"/>
        <end position="22"/>
    </location>
</feature>
<feature type="chain" id="PRO_5039439343" description="Right handed beta helix domain-containing protein" evidence="2">
    <location>
        <begin position="23"/>
        <end position="464"/>
    </location>
</feature>
<proteinExistence type="predicted"/>
<accession>A0A9D9NKT5</accession>
<protein>
    <recommendedName>
        <fullName evidence="5">Right handed beta helix domain-containing protein</fullName>
    </recommendedName>
</protein>
<evidence type="ECO:0008006" key="5">
    <source>
        <dbReference type="Google" id="ProtNLM"/>
    </source>
</evidence>
<reference evidence="3" key="1">
    <citation type="submission" date="2020-10" db="EMBL/GenBank/DDBJ databases">
        <authorList>
            <person name="Gilroy R."/>
        </authorList>
    </citation>
    <scope>NUCLEOTIDE SEQUENCE</scope>
    <source>
        <strain evidence="3">6919</strain>
    </source>
</reference>
<evidence type="ECO:0000313" key="4">
    <source>
        <dbReference type="Proteomes" id="UP000823598"/>
    </source>
</evidence>
<dbReference type="AlphaFoldDB" id="A0A9D9NKT5"/>
<organism evidence="3 4">
    <name type="scientific">Candidatus Limisoma faecipullorum</name>
    <dbReference type="NCBI Taxonomy" id="2840854"/>
    <lineage>
        <taxon>Bacteria</taxon>
        <taxon>Pseudomonadati</taxon>
        <taxon>Bacteroidota</taxon>
        <taxon>Bacteroidia</taxon>
        <taxon>Bacteroidales</taxon>
        <taxon>Candidatus Limisoma</taxon>
    </lineage>
</organism>
<dbReference type="PROSITE" id="PS51257">
    <property type="entry name" value="PROKAR_LIPOPROTEIN"/>
    <property type="match status" value="1"/>
</dbReference>
<evidence type="ECO:0000256" key="2">
    <source>
        <dbReference type="SAM" id="SignalP"/>
    </source>
</evidence>
<reference evidence="3" key="2">
    <citation type="journal article" date="2021" name="PeerJ">
        <title>Extensive microbial diversity within the chicken gut microbiome revealed by metagenomics and culture.</title>
        <authorList>
            <person name="Gilroy R."/>
            <person name="Ravi A."/>
            <person name="Getino M."/>
            <person name="Pursley I."/>
            <person name="Horton D.L."/>
            <person name="Alikhan N.F."/>
            <person name="Baker D."/>
            <person name="Gharbi K."/>
            <person name="Hall N."/>
            <person name="Watson M."/>
            <person name="Adriaenssens E.M."/>
            <person name="Foster-Nyarko E."/>
            <person name="Jarju S."/>
            <person name="Secka A."/>
            <person name="Antonio M."/>
            <person name="Oren A."/>
            <person name="Chaudhuri R.R."/>
            <person name="La Ragione R."/>
            <person name="Hildebrand F."/>
            <person name="Pallen M.J."/>
        </authorList>
    </citation>
    <scope>NUCLEOTIDE SEQUENCE</scope>
    <source>
        <strain evidence="3">6919</strain>
    </source>
</reference>
<comment type="caution">
    <text evidence="3">The sequence shown here is derived from an EMBL/GenBank/DDBJ whole genome shotgun (WGS) entry which is preliminary data.</text>
</comment>
<keyword evidence="2" id="KW-0732">Signal</keyword>
<feature type="region of interest" description="Disordered" evidence="1">
    <location>
        <begin position="23"/>
        <end position="42"/>
    </location>
</feature>
<evidence type="ECO:0000313" key="3">
    <source>
        <dbReference type="EMBL" id="MBO8477167.1"/>
    </source>
</evidence>
<gene>
    <name evidence="3" type="ORF">IAB88_09270</name>
</gene>
<dbReference type="InterPro" id="IPR011050">
    <property type="entry name" value="Pectin_lyase_fold/virulence"/>
</dbReference>
<dbReference type="Proteomes" id="UP000823598">
    <property type="component" value="Unassembled WGS sequence"/>
</dbReference>
<dbReference type="EMBL" id="JADIMC010000111">
    <property type="protein sequence ID" value="MBO8477167.1"/>
    <property type="molecule type" value="Genomic_DNA"/>
</dbReference>
<evidence type="ECO:0000256" key="1">
    <source>
        <dbReference type="SAM" id="MobiDB-lite"/>
    </source>
</evidence>